<organism evidence="6 7">
    <name type="scientific">Candidatus Nomurabacteria bacterium RIFCSPHIGHO2_02_FULL_42_24</name>
    <dbReference type="NCBI Taxonomy" id="1801757"/>
    <lineage>
        <taxon>Bacteria</taxon>
        <taxon>Candidatus Nomuraibacteriota</taxon>
    </lineage>
</organism>
<evidence type="ECO:0000256" key="2">
    <source>
        <dbReference type="ARBA" id="ARBA00022692"/>
    </source>
</evidence>
<accession>A0A1F6WJQ5</accession>
<evidence type="ECO:0000256" key="4">
    <source>
        <dbReference type="ARBA" id="ARBA00023136"/>
    </source>
</evidence>
<feature type="transmembrane region" description="Helical" evidence="5">
    <location>
        <begin position="207"/>
        <end position="225"/>
    </location>
</feature>
<keyword evidence="2 5" id="KW-0812">Transmembrane</keyword>
<dbReference type="Pfam" id="PF02535">
    <property type="entry name" value="Zip"/>
    <property type="match status" value="1"/>
</dbReference>
<comment type="caution">
    <text evidence="6">The sequence shown here is derived from an EMBL/GenBank/DDBJ whole genome shotgun (WGS) entry which is preliminary data.</text>
</comment>
<feature type="transmembrane region" description="Helical" evidence="5">
    <location>
        <begin position="177"/>
        <end position="201"/>
    </location>
</feature>
<keyword evidence="4 5" id="KW-0472">Membrane</keyword>
<gene>
    <name evidence="6" type="ORF">A3B93_02290</name>
</gene>
<protein>
    <recommendedName>
        <fullName evidence="8">ZIP family metal transporter</fullName>
    </recommendedName>
</protein>
<feature type="transmembrane region" description="Helical" evidence="5">
    <location>
        <begin position="237"/>
        <end position="257"/>
    </location>
</feature>
<evidence type="ECO:0000313" key="7">
    <source>
        <dbReference type="Proteomes" id="UP000179880"/>
    </source>
</evidence>
<comment type="subcellular location">
    <subcellularLocation>
        <location evidence="1">Membrane</location>
        <topology evidence="1">Multi-pass membrane protein</topology>
    </subcellularLocation>
</comment>
<evidence type="ECO:0008006" key="8">
    <source>
        <dbReference type="Google" id="ProtNLM"/>
    </source>
</evidence>
<proteinExistence type="predicted"/>
<feature type="transmembrane region" description="Helical" evidence="5">
    <location>
        <begin position="6"/>
        <end position="23"/>
    </location>
</feature>
<sequence length="258" mass="28195">MNVWIYSLLAVGVVSLISFIGLFTLSFKEKTLRRLIFFIVSLSVGALFGDVFIHLLPSVFSEENNLAPFIISLSILAGLIFFFVLEKFLLWRHRHGHFEEGIESRTHDHSPKPLGVMVLFADGVHNFIDGVLITAGFLVSPAVGLATALAVILHEIPQEISDFGLLLHSGFSRSRALWFNFLSAFMAVFGAILVLVLGGALADFTPAAIAFAAGGFIYIAGSDLVPELQKETNPRKSIGQVFSILIGFGLMFLLLLVE</sequence>
<dbReference type="PANTHER" id="PTHR16950:SF16">
    <property type="entry name" value="ZINC TRANSPORTER ZIP13"/>
    <property type="match status" value="1"/>
</dbReference>
<dbReference type="GO" id="GO:0005385">
    <property type="term" value="F:zinc ion transmembrane transporter activity"/>
    <property type="evidence" value="ECO:0007669"/>
    <property type="project" value="TreeGrafter"/>
</dbReference>
<dbReference type="InterPro" id="IPR003689">
    <property type="entry name" value="ZIP"/>
</dbReference>
<reference evidence="6 7" key="1">
    <citation type="journal article" date="2016" name="Nat. Commun.">
        <title>Thousands of microbial genomes shed light on interconnected biogeochemical processes in an aquifer system.</title>
        <authorList>
            <person name="Anantharaman K."/>
            <person name="Brown C.T."/>
            <person name="Hug L.A."/>
            <person name="Sharon I."/>
            <person name="Castelle C.J."/>
            <person name="Probst A.J."/>
            <person name="Thomas B.C."/>
            <person name="Singh A."/>
            <person name="Wilkins M.J."/>
            <person name="Karaoz U."/>
            <person name="Brodie E.L."/>
            <person name="Williams K.H."/>
            <person name="Hubbard S.S."/>
            <person name="Banfield J.F."/>
        </authorList>
    </citation>
    <scope>NUCLEOTIDE SEQUENCE [LARGE SCALE GENOMIC DNA]</scope>
</reference>
<evidence type="ECO:0000313" key="6">
    <source>
        <dbReference type="EMBL" id="OGI81955.1"/>
    </source>
</evidence>
<feature type="transmembrane region" description="Helical" evidence="5">
    <location>
        <begin position="66"/>
        <end position="85"/>
    </location>
</feature>
<evidence type="ECO:0000256" key="3">
    <source>
        <dbReference type="ARBA" id="ARBA00022989"/>
    </source>
</evidence>
<dbReference type="EMBL" id="MFUH01000016">
    <property type="protein sequence ID" value="OGI81955.1"/>
    <property type="molecule type" value="Genomic_DNA"/>
</dbReference>
<evidence type="ECO:0000256" key="5">
    <source>
        <dbReference type="SAM" id="Phobius"/>
    </source>
</evidence>
<dbReference type="Proteomes" id="UP000179880">
    <property type="component" value="Unassembled WGS sequence"/>
</dbReference>
<dbReference type="GO" id="GO:0016020">
    <property type="term" value="C:membrane"/>
    <property type="evidence" value="ECO:0007669"/>
    <property type="project" value="UniProtKB-SubCell"/>
</dbReference>
<name>A0A1F6WJQ5_9BACT</name>
<evidence type="ECO:0000256" key="1">
    <source>
        <dbReference type="ARBA" id="ARBA00004141"/>
    </source>
</evidence>
<dbReference type="PANTHER" id="PTHR16950">
    <property type="entry name" value="ZINC TRANSPORTER SLC39A7 HISTIDINE-RICH MEMBRANE PROTEIN KE4"/>
    <property type="match status" value="1"/>
</dbReference>
<feature type="transmembrane region" description="Helical" evidence="5">
    <location>
        <begin position="35"/>
        <end position="60"/>
    </location>
</feature>
<dbReference type="GO" id="GO:0006882">
    <property type="term" value="P:intracellular zinc ion homeostasis"/>
    <property type="evidence" value="ECO:0007669"/>
    <property type="project" value="TreeGrafter"/>
</dbReference>
<dbReference type="AlphaFoldDB" id="A0A1F6WJQ5"/>
<keyword evidence="3 5" id="KW-1133">Transmembrane helix</keyword>